<keyword evidence="3" id="KW-1185">Reference proteome</keyword>
<evidence type="ECO:0000313" key="3">
    <source>
        <dbReference type="Proteomes" id="UP000027138"/>
    </source>
</evidence>
<sequence>MGFKQSRADYSLFTKNSDSGFIALLMYVDDVTIASNNEQLVKVFKQELSSYFKLKDLGDLRYFLGLEVPRSKSGISVCQRKYTPELLEEYGQLGAKPCRTPIEVNYIMTHIEEGLIADPTEYRQLIGKLLYLTITRPDISYTVHVLAQFMDKQASVHMEAAHQVLR</sequence>
<dbReference type="OrthoDB" id="1722146at2759"/>
<dbReference type="EMBL" id="KK914250">
    <property type="protein sequence ID" value="KDP44591.1"/>
    <property type="molecule type" value="Genomic_DNA"/>
</dbReference>
<dbReference type="AlphaFoldDB" id="A0A067L803"/>
<accession>A0A067L803</accession>
<dbReference type="PANTHER" id="PTHR11439">
    <property type="entry name" value="GAG-POL-RELATED RETROTRANSPOSON"/>
    <property type="match status" value="1"/>
</dbReference>
<dbReference type="Pfam" id="PF07727">
    <property type="entry name" value="RVT_2"/>
    <property type="match status" value="1"/>
</dbReference>
<gene>
    <name evidence="2" type="ORF">JCGZ_22173</name>
</gene>
<reference evidence="2 3" key="1">
    <citation type="journal article" date="2014" name="PLoS ONE">
        <title>Global Analysis of Gene Expression Profiles in Physic Nut (Jatropha curcas L.) Seedlings Exposed to Salt Stress.</title>
        <authorList>
            <person name="Zhang L."/>
            <person name="Zhang C."/>
            <person name="Wu P."/>
            <person name="Chen Y."/>
            <person name="Li M."/>
            <person name="Jiang H."/>
            <person name="Wu G."/>
        </authorList>
    </citation>
    <scope>NUCLEOTIDE SEQUENCE [LARGE SCALE GENOMIC DNA]</scope>
    <source>
        <strain evidence="3">cv. GZQX0401</strain>
        <tissue evidence="2">Young leaves</tissue>
    </source>
</reference>
<dbReference type="PANTHER" id="PTHR11439:SF498">
    <property type="entry name" value="DNAK FAMILY PROTEIN"/>
    <property type="match status" value="1"/>
</dbReference>
<dbReference type="Proteomes" id="UP000027138">
    <property type="component" value="Unassembled WGS sequence"/>
</dbReference>
<evidence type="ECO:0000313" key="2">
    <source>
        <dbReference type="EMBL" id="KDP44591.1"/>
    </source>
</evidence>
<proteinExistence type="predicted"/>
<organism evidence="2 3">
    <name type="scientific">Jatropha curcas</name>
    <name type="common">Barbados nut</name>
    <dbReference type="NCBI Taxonomy" id="180498"/>
    <lineage>
        <taxon>Eukaryota</taxon>
        <taxon>Viridiplantae</taxon>
        <taxon>Streptophyta</taxon>
        <taxon>Embryophyta</taxon>
        <taxon>Tracheophyta</taxon>
        <taxon>Spermatophyta</taxon>
        <taxon>Magnoliopsida</taxon>
        <taxon>eudicotyledons</taxon>
        <taxon>Gunneridae</taxon>
        <taxon>Pentapetalae</taxon>
        <taxon>rosids</taxon>
        <taxon>fabids</taxon>
        <taxon>Malpighiales</taxon>
        <taxon>Euphorbiaceae</taxon>
        <taxon>Crotonoideae</taxon>
        <taxon>Jatropheae</taxon>
        <taxon>Jatropha</taxon>
    </lineage>
</organism>
<protein>
    <recommendedName>
        <fullName evidence="1">Reverse transcriptase Ty1/copia-type domain-containing protein</fullName>
    </recommendedName>
</protein>
<dbReference type="InterPro" id="IPR013103">
    <property type="entry name" value="RVT_2"/>
</dbReference>
<feature type="domain" description="Reverse transcriptase Ty1/copia-type" evidence="1">
    <location>
        <begin position="2"/>
        <end position="103"/>
    </location>
</feature>
<evidence type="ECO:0000259" key="1">
    <source>
        <dbReference type="Pfam" id="PF07727"/>
    </source>
</evidence>
<dbReference type="SUPFAM" id="SSF56672">
    <property type="entry name" value="DNA/RNA polymerases"/>
    <property type="match status" value="1"/>
</dbReference>
<dbReference type="InterPro" id="IPR043502">
    <property type="entry name" value="DNA/RNA_pol_sf"/>
</dbReference>
<name>A0A067L803_JATCU</name>